<evidence type="ECO:0000313" key="13">
    <source>
        <dbReference type="Proteomes" id="UP001156627"/>
    </source>
</evidence>
<protein>
    <recommendedName>
        <fullName evidence="4">FAD:protein FMN transferase</fullName>
        <ecNumber evidence="3">2.7.1.180</ecNumber>
    </recommendedName>
    <alternativeName>
        <fullName evidence="10">Flavin transferase</fullName>
    </alternativeName>
</protein>
<sequence length="292" mass="30609">MPSCSPNSTLERVQPLLGTFVSVRVEADDAKAGHRAIDAAFEAIARVHALMSFHAPQSDLSRIHRAPAGMRVVVEAQTAEVLRLALAFSKWSEGSFDITIAGKLVAQGLLPAPSQSRAPDTNACWRDIELDDGHGVVLHHPLWIDLGGIAKGYAVDRAVACLQTHGIRNACVNAGGDLRLLGAGPHRVVLDTGVADLAQQPVLEVDEAAVATSSSRAFAASGISPHVHGQTQACIGMQDCVSVVANLCAHADALTKIVLASREACEPLLKQLGATAYLHDAHGQWSTLGVAA</sequence>
<dbReference type="Gene3D" id="3.10.520.10">
    <property type="entry name" value="ApbE-like domains"/>
    <property type="match status" value="1"/>
</dbReference>
<organism evidence="12 13">
    <name type="scientific">Dyella flagellata</name>
    <dbReference type="NCBI Taxonomy" id="1867833"/>
    <lineage>
        <taxon>Bacteria</taxon>
        <taxon>Pseudomonadati</taxon>
        <taxon>Pseudomonadota</taxon>
        <taxon>Gammaproteobacteria</taxon>
        <taxon>Lysobacterales</taxon>
        <taxon>Rhodanobacteraceae</taxon>
        <taxon>Dyella</taxon>
    </lineage>
</organism>
<comment type="catalytic activity">
    <reaction evidence="11">
        <text>L-threonyl-[protein] + FAD = FMN-L-threonyl-[protein] + AMP + H(+)</text>
        <dbReference type="Rhea" id="RHEA:36847"/>
        <dbReference type="Rhea" id="RHEA-COMP:11060"/>
        <dbReference type="Rhea" id="RHEA-COMP:11061"/>
        <dbReference type="ChEBI" id="CHEBI:15378"/>
        <dbReference type="ChEBI" id="CHEBI:30013"/>
        <dbReference type="ChEBI" id="CHEBI:57692"/>
        <dbReference type="ChEBI" id="CHEBI:74257"/>
        <dbReference type="ChEBI" id="CHEBI:456215"/>
        <dbReference type="EC" id="2.7.1.180"/>
    </reaction>
</comment>
<evidence type="ECO:0000256" key="5">
    <source>
        <dbReference type="ARBA" id="ARBA00022630"/>
    </source>
</evidence>
<dbReference type="GO" id="GO:0016740">
    <property type="term" value="F:transferase activity"/>
    <property type="evidence" value="ECO:0007669"/>
    <property type="project" value="UniProtKB-KW"/>
</dbReference>
<gene>
    <name evidence="12" type="ORF">GCM10007898_12120</name>
</gene>
<dbReference type="EC" id="2.7.1.180" evidence="3"/>
<evidence type="ECO:0000256" key="9">
    <source>
        <dbReference type="ARBA" id="ARBA00022842"/>
    </source>
</evidence>
<dbReference type="InterPro" id="IPR024932">
    <property type="entry name" value="ApbE"/>
</dbReference>
<keyword evidence="8" id="KW-0274">FAD</keyword>
<evidence type="ECO:0000256" key="2">
    <source>
        <dbReference type="ARBA" id="ARBA00008282"/>
    </source>
</evidence>
<evidence type="ECO:0000256" key="10">
    <source>
        <dbReference type="ARBA" id="ARBA00031306"/>
    </source>
</evidence>
<dbReference type="PANTHER" id="PTHR30040:SF2">
    <property type="entry name" value="FAD:PROTEIN FMN TRANSFERASE"/>
    <property type="match status" value="1"/>
</dbReference>
<evidence type="ECO:0000256" key="4">
    <source>
        <dbReference type="ARBA" id="ARBA00016337"/>
    </source>
</evidence>
<evidence type="ECO:0000256" key="3">
    <source>
        <dbReference type="ARBA" id="ARBA00011955"/>
    </source>
</evidence>
<comment type="caution">
    <text evidence="12">The sequence shown here is derived from an EMBL/GenBank/DDBJ whole genome shotgun (WGS) entry which is preliminary data.</text>
</comment>
<comment type="cofactor">
    <cofactor evidence="1">
        <name>Mg(2+)</name>
        <dbReference type="ChEBI" id="CHEBI:18420"/>
    </cofactor>
</comment>
<dbReference type="PANTHER" id="PTHR30040">
    <property type="entry name" value="THIAMINE BIOSYNTHESIS LIPOPROTEIN APBE"/>
    <property type="match status" value="1"/>
</dbReference>
<keyword evidence="13" id="KW-1185">Reference proteome</keyword>
<name>A0ABQ5X8Z3_9GAMM</name>
<keyword evidence="9" id="KW-0460">Magnesium</keyword>
<dbReference type="SUPFAM" id="SSF143631">
    <property type="entry name" value="ApbE-like"/>
    <property type="match status" value="1"/>
</dbReference>
<evidence type="ECO:0000256" key="1">
    <source>
        <dbReference type="ARBA" id="ARBA00001946"/>
    </source>
</evidence>
<evidence type="ECO:0000313" key="12">
    <source>
        <dbReference type="EMBL" id="GLQ87646.1"/>
    </source>
</evidence>
<dbReference type="RefSeq" id="WP_284331084.1">
    <property type="nucleotide sequence ID" value="NZ_BSOA01000008.1"/>
</dbReference>
<dbReference type="Proteomes" id="UP001156627">
    <property type="component" value="Unassembled WGS sequence"/>
</dbReference>
<comment type="similarity">
    <text evidence="2">Belongs to the ApbE family.</text>
</comment>
<reference evidence="13" key="1">
    <citation type="journal article" date="2019" name="Int. J. Syst. Evol. Microbiol.">
        <title>The Global Catalogue of Microorganisms (GCM) 10K type strain sequencing project: providing services to taxonomists for standard genome sequencing and annotation.</title>
        <authorList>
            <consortium name="The Broad Institute Genomics Platform"/>
            <consortium name="The Broad Institute Genome Sequencing Center for Infectious Disease"/>
            <person name="Wu L."/>
            <person name="Ma J."/>
        </authorList>
    </citation>
    <scope>NUCLEOTIDE SEQUENCE [LARGE SCALE GENOMIC DNA]</scope>
    <source>
        <strain evidence="13">NBRC 111981</strain>
    </source>
</reference>
<evidence type="ECO:0000256" key="6">
    <source>
        <dbReference type="ARBA" id="ARBA00022679"/>
    </source>
</evidence>
<dbReference type="Pfam" id="PF02424">
    <property type="entry name" value="ApbE"/>
    <property type="match status" value="1"/>
</dbReference>
<dbReference type="EMBL" id="BSOA01000008">
    <property type="protein sequence ID" value="GLQ87646.1"/>
    <property type="molecule type" value="Genomic_DNA"/>
</dbReference>
<keyword evidence="5" id="KW-0285">Flavoprotein</keyword>
<keyword evidence="6 12" id="KW-0808">Transferase</keyword>
<accession>A0ABQ5X8Z3</accession>
<proteinExistence type="inferred from homology"/>
<keyword evidence="7" id="KW-0479">Metal-binding</keyword>
<evidence type="ECO:0000256" key="8">
    <source>
        <dbReference type="ARBA" id="ARBA00022827"/>
    </source>
</evidence>
<dbReference type="InterPro" id="IPR003374">
    <property type="entry name" value="ApbE-like_sf"/>
</dbReference>
<evidence type="ECO:0000256" key="7">
    <source>
        <dbReference type="ARBA" id="ARBA00022723"/>
    </source>
</evidence>
<evidence type="ECO:0000256" key="11">
    <source>
        <dbReference type="ARBA" id="ARBA00048540"/>
    </source>
</evidence>